<gene>
    <name evidence="2" type="primary">LOC142181068</name>
</gene>
<reference evidence="2" key="2">
    <citation type="submission" date="2025-08" db="UniProtKB">
        <authorList>
            <consortium name="RefSeq"/>
        </authorList>
    </citation>
    <scope>IDENTIFICATION</scope>
    <source>
        <tissue evidence="2">Leaf</tissue>
    </source>
</reference>
<sequence>MKIYAKSYYVKVWHVIKKGNYPLPAVAQLPANPEDIDEYTDEQMAVVHVNAEARNLLYNAISGEEYEKISSCDTTKEMWNKLEVTYEGTNKVKETHINKLVHDYELFQMKEGESIEEMFARFNKIISD</sequence>
<accession>A0AC58UIH1</accession>
<proteinExistence type="predicted"/>
<protein>
    <submittedName>
        <fullName evidence="2">Uncharacterized protein LOC142181068</fullName>
    </submittedName>
</protein>
<dbReference type="RefSeq" id="XP_075109295.1">
    <property type="nucleotide sequence ID" value="XM_075253194.1"/>
</dbReference>
<keyword evidence="1" id="KW-1185">Reference proteome</keyword>
<evidence type="ECO:0000313" key="2">
    <source>
        <dbReference type="RefSeq" id="XP_075109295.1"/>
    </source>
</evidence>
<evidence type="ECO:0000313" key="1">
    <source>
        <dbReference type="Proteomes" id="UP000790787"/>
    </source>
</evidence>
<reference evidence="1" key="1">
    <citation type="journal article" date="2014" name="Nat. Commun.">
        <title>The tobacco genome sequence and its comparison with those of tomato and potato.</title>
        <authorList>
            <person name="Sierro N."/>
            <person name="Battey J.N."/>
            <person name="Ouadi S."/>
            <person name="Bakaher N."/>
            <person name="Bovet L."/>
            <person name="Willig A."/>
            <person name="Goepfert S."/>
            <person name="Peitsch M.C."/>
            <person name="Ivanov N.V."/>
        </authorList>
    </citation>
    <scope>NUCLEOTIDE SEQUENCE [LARGE SCALE GENOMIC DNA]</scope>
</reference>
<dbReference type="Proteomes" id="UP000790787">
    <property type="component" value="Chromosome 5"/>
</dbReference>
<name>A0AC58UIH1_TOBAC</name>
<organism evidence="1 2">
    <name type="scientific">Nicotiana tabacum</name>
    <name type="common">Common tobacco</name>
    <dbReference type="NCBI Taxonomy" id="4097"/>
    <lineage>
        <taxon>Eukaryota</taxon>
        <taxon>Viridiplantae</taxon>
        <taxon>Streptophyta</taxon>
        <taxon>Embryophyta</taxon>
        <taxon>Tracheophyta</taxon>
        <taxon>Spermatophyta</taxon>
        <taxon>Magnoliopsida</taxon>
        <taxon>eudicotyledons</taxon>
        <taxon>Gunneridae</taxon>
        <taxon>Pentapetalae</taxon>
        <taxon>asterids</taxon>
        <taxon>lamiids</taxon>
        <taxon>Solanales</taxon>
        <taxon>Solanaceae</taxon>
        <taxon>Nicotianoideae</taxon>
        <taxon>Nicotianeae</taxon>
        <taxon>Nicotiana</taxon>
    </lineage>
</organism>